<evidence type="ECO:0000259" key="3">
    <source>
        <dbReference type="PROSITE" id="PS50175"/>
    </source>
</evidence>
<sequence>MYGWTPLVHAASEGNVPCLQALLDIGADPGILDENELPAMYYAAWEGHLECMKLLTPFNQSRKQNPLEAQMAGPLPPMMGSSAPVPMSLDTDAIPVLELPPPIIPLRRYGHNFLDTKTVVQLTFGFDGEQPLVFFHDSKYPASRLTISSKVSDVIPKNIMLPFHEDTRLVSFQIDSFDSFTLDFDVFPAYGAKVIAKTVALPTMFQALLDSNTGNCCLPLFDLRLRAIGQVTFNAQIIKPFQGKPLEITDFETYWKATSQVDAATMTPAMGSSTFVTGSSLSGDFVRIYVQHTSDGVPILWPQWTVSCGGVDVPVSRLNLAQFRTVTGNGPHSALPVDDIAAVHDILATSGGTTLHDALSLLPRGMHVNIQVLYPTAEERERMALKELGLSADLNAYVDAILAVVFDHARAQRAQGKGPEVVRSVVFSSYNESVCTALNWKQPNFPVFLCNDLGRQQEGQGEAVAQQPRASSIKDSVRTAQSNNFMGLICCERLLVSCLSFLYLIMGNCPGANQQQQDMVPALVDAIKSHGLALVVDKSGGSKAPEVSNPLDPFPRLPKGVDGVLKGNGVLRFNETIDV</sequence>
<dbReference type="Pfam" id="PF03009">
    <property type="entry name" value="GDPD"/>
    <property type="match status" value="1"/>
</dbReference>
<dbReference type="InterPro" id="IPR051578">
    <property type="entry name" value="GDPD"/>
</dbReference>
<comment type="caution">
    <text evidence="5">The sequence shown here is derived from an EMBL/GenBank/DDBJ whole genome shotgun (WGS) entry which is preliminary data.</text>
</comment>
<evidence type="ECO:0000256" key="1">
    <source>
        <dbReference type="ARBA" id="ARBA00022801"/>
    </source>
</evidence>
<dbReference type="PROSITE" id="PS50175">
    <property type="entry name" value="ASP_PROT_RETROV"/>
    <property type="match status" value="1"/>
</dbReference>
<dbReference type="SUPFAM" id="SSF48403">
    <property type="entry name" value="Ankyrin repeat"/>
    <property type="match status" value="1"/>
</dbReference>
<name>A0AAN6Z283_9PEZI</name>
<dbReference type="Proteomes" id="UP001302602">
    <property type="component" value="Unassembled WGS sequence"/>
</dbReference>
<dbReference type="PANTHER" id="PTHR22958">
    <property type="entry name" value="GLYCEROPHOSPHORYL DIESTER PHOSPHODIESTERASE"/>
    <property type="match status" value="1"/>
</dbReference>
<dbReference type="SMART" id="SM00248">
    <property type="entry name" value="ANK"/>
    <property type="match status" value="2"/>
</dbReference>
<dbReference type="PROSITE" id="PS51704">
    <property type="entry name" value="GP_PDE"/>
    <property type="match status" value="1"/>
</dbReference>
<keyword evidence="2" id="KW-0040">ANK repeat</keyword>
<dbReference type="InterPro" id="IPR001995">
    <property type="entry name" value="Peptidase_A2_cat"/>
</dbReference>
<accession>A0AAN6Z283</accession>
<dbReference type="EMBL" id="MU853230">
    <property type="protein sequence ID" value="KAK4122646.1"/>
    <property type="molecule type" value="Genomic_DNA"/>
</dbReference>
<evidence type="ECO:0000313" key="5">
    <source>
        <dbReference type="EMBL" id="KAK4122646.1"/>
    </source>
</evidence>
<feature type="domain" description="Peptidase A2" evidence="3">
    <location>
        <begin position="19"/>
        <end position="46"/>
    </location>
</feature>
<dbReference type="GO" id="GO:0046475">
    <property type="term" value="P:glycerophospholipid catabolic process"/>
    <property type="evidence" value="ECO:0007669"/>
    <property type="project" value="TreeGrafter"/>
</dbReference>
<dbReference type="Pfam" id="PF12796">
    <property type="entry name" value="Ank_2"/>
    <property type="match status" value="1"/>
</dbReference>
<dbReference type="GO" id="GO:0006508">
    <property type="term" value="P:proteolysis"/>
    <property type="evidence" value="ECO:0007669"/>
    <property type="project" value="InterPro"/>
</dbReference>
<evidence type="ECO:0000256" key="2">
    <source>
        <dbReference type="PROSITE-ProRule" id="PRU00023"/>
    </source>
</evidence>
<dbReference type="GeneID" id="87824300"/>
<dbReference type="RefSeq" id="XP_062646417.1">
    <property type="nucleotide sequence ID" value="XM_062787530.1"/>
</dbReference>
<dbReference type="Pfam" id="PF25329">
    <property type="entry name" value="C2_GDE1"/>
    <property type="match status" value="1"/>
</dbReference>
<dbReference type="InterPro" id="IPR057506">
    <property type="entry name" value="C2_GPCPD1"/>
</dbReference>
<dbReference type="InterPro" id="IPR017946">
    <property type="entry name" value="PLC-like_Pdiesterase_TIM-brl"/>
</dbReference>
<reference evidence="5" key="2">
    <citation type="submission" date="2023-05" db="EMBL/GenBank/DDBJ databases">
        <authorList>
            <consortium name="Lawrence Berkeley National Laboratory"/>
            <person name="Steindorff A."/>
            <person name="Hensen N."/>
            <person name="Bonometti L."/>
            <person name="Westerberg I."/>
            <person name="Brannstrom I.O."/>
            <person name="Guillou S."/>
            <person name="Cros-Aarteil S."/>
            <person name="Calhoun S."/>
            <person name="Haridas S."/>
            <person name="Kuo A."/>
            <person name="Mondo S."/>
            <person name="Pangilinan J."/>
            <person name="Riley R."/>
            <person name="Labutti K."/>
            <person name="Andreopoulos B."/>
            <person name="Lipzen A."/>
            <person name="Chen C."/>
            <person name="Yanf M."/>
            <person name="Daum C."/>
            <person name="Ng V."/>
            <person name="Clum A."/>
            <person name="Ohm R."/>
            <person name="Martin F."/>
            <person name="Silar P."/>
            <person name="Natvig D."/>
            <person name="Lalanne C."/>
            <person name="Gautier V."/>
            <person name="Ament-Velasquez S.L."/>
            <person name="Kruys A."/>
            <person name="Hutchinson M.I."/>
            <person name="Powell A.J."/>
            <person name="Barry K."/>
            <person name="Miller A.N."/>
            <person name="Grigoriev I.V."/>
            <person name="Debuchy R."/>
            <person name="Gladieux P."/>
            <person name="Thoren M.H."/>
            <person name="Johannesson H."/>
        </authorList>
    </citation>
    <scope>NUCLEOTIDE SEQUENCE</scope>
    <source>
        <strain evidence="5">CBS 731.68</strain>
    </source>
</reference>
<protein>
    <submittedName>
        <fullName evidence="5">Uncharacterized protein</fullName>
    </submittedName>
</protein>
<dbReference type="InterPro" id="IPR030395">
    <property type="entry name" value="GP_PDE_dom"/>
</dbReference>
<evidence type="ECO:0000259" key="4">
    <source>
        <dbReference type="PROSITE" id="PS51704"/>
    </source>
</evidence>
<organism evidence="5 6">
    <name type="scientific">Parathielavia appendiculata</name>
    <dbReference type="NCBI Taxonomy" id="2587402"/>
    <lineage>
        <taxon>Eukaryota</taxon>
        <taxon>Fungi</taxon>
        <taxon>Dikarya</taxon>
        <taxon>Ascomycota</taxon>
        <taxon>Pezizomycotina</taxon>
        <taxon>Sordariomycetes</taxon>
        <taxon>Sordariomycetidae</taxon>
        <taxon>Sordariales</taxon>
        <taxon>Chaetomiaceae</taxon>
        <taxon>Parathielavia</taxon>
    </lineage>
</organism>
<dbReference type="GO" id="GO:0004190">
    <property type="term" value="F:aspartic-type endopeptidase activity"/>
    <property type="evidence" value="ECO:0007669"/>
    <property type="project" value="InterPro"/>
</dbReference>
<dbReference type="Gene3D" id="1.25.40.20">
    <property type="entry name" value="Ankyrin repeat-containing domain"/>
    <property type="match status" value="1"/>
</dbReference>
<reference evidence="5" key="1">
    <citation type="journal article" date="2023" name="Mol. Phylogenet. Evol.">
        <title>Genome-scale phylogeny and comparative genomics of the fungal order Sordariales.</title>
        <authorList>
            <person name="Hensen N."/>
            <person name="Bonometti L."/>
            <person name="Westerberg I."/>
            <person name="Brannstrom I.O."/>
            <person name="Guillou S."/>
            <person name="Cros-Aarteil S."/>
            <person name="Calhoun S."/>
            <person name="Haridas S."/>
            <person name="Kuo A."/>
            <person name="Mondo S."/>
            <person name="Pangilinan J."/>
            <person name="Riley R."/>
            <person name="LaButti K."/>
            <person name="Andreopoulos B."/>
            <person name="Lipzen A."/>
            <person name="Chen C."/>
            <person name="Yan M."/>
            <person name="Daum C."/>
            <person name="Ng V."/>
            <person name="Clum A."/>
            <person name="Steindorff A."/>
            <person name="Ohm R.A."/>
            <person name="Martin F."/>
            <person name="Silar P."/>
            <person name="Natvig D.O."/>
            <person name="Lalanne C."/>
            <person name="Gautier V."/>
            <person name="Ament-Velasquez S.L."/>
            <person name="Kruys A."/>
            <person name="Hutchinson M.I."/>
            <person name="Powell A.J."/>
            <person name="Barry K."/>
            <person name="Miller A.N."/>
            <person name="Grigoriev I.V."/>
            <person name="Debuchy R."/>
            <person name="Gladieux P."/>
            <person name="Hiltunen Thoren M."/>
            <person name="Johannesson H."/>
        </authorList>
    </citation>
    <scope>NUCLEOTIDE SEQUENCE</scope>
    <source>
        <strain evidence="5">CBS 731.68</strain>
    </source>
</reference>
<proteinExistence type="predicted"/>
<keyword evidence="6" id="KW-1185">Reference proteome</keyword>
<dbReference type="AlphaFoldDB" id="A0AAN6Z283"/>
<dbReference type="GO" id="GO:0047389">
    <property type="term" value="F:glycerophosphocholine phosphodiesterase activity"/>
    <property type="evidence" value="ECO:0007669"/>
    <property type="project" value="TreeGrafter"/>
</dbReference>
<dbReference type="InterPro" id="IPR036770">
    <property type="entry name" value="Ankyrin_rpt-contain_sf"/>
</dbReference>
<dbReference type="PANTHER" id="PTHR22958:SF23">
    <property type="entry name" value="DEPENDENT KINASE INHIBITOR PHO81, PUTATIVE (AFU_ORTHOLOGUE AFUA_4G06020)-RELATED"/>
    <property type="match status" value="1"/>
</dbReference>
<dbReference type="SUPFAM" id="SSF51695">
    <property type="entry name" value="PLC-like phosphodiesterases"/>
    <property type="match status" value="1"/>
</dbReference>
<dbReference type="PROSITE" id="PS50088">
    <property type="entry name" value="ANK_REPEAT"/>
    <property type="match status" value="1"/>
</dbReference>
<feature type="domain" description="GP-PDE" evidence="4">
    <location>
        <begin position="248"/>
        <end position="576"/>
    </location>
</feature>
<dbReference type="InterPro" id="IPR002110">
    <property type="entry name" value="Ankyrin_rpt"/>
</dbReference>
<feature type="repeat" description="ANK" evidence="2">
    <location>
        <begin position="2"/>
        <end position="34"/>
    </location>
</feature>
<keyword evidence="1" id="KW-0378">Hydrolase</keyword>
<dbReference type="Gene3D" id="3.20.20.190">
    <property type="entry name" value="Phosphatidylinositol (PI) phosphodiesterase"/>
    <property type="match status" value="1"/>
</dbReference>
<evidence type="ECO:0000313" key="6">
    <source>
        <dbReference type="Proteomes" id="UP001302602"/>
    </source>
</evidence>
<gene>
    <name evidence="5" type="ORF">N657DRAFT_471961</name>
</gene>
<dbReference type="PROSITE" id="PS50297">
    <property type="entry name" value="ANK_REP_REGION"/>
    <property type="match status" value="1"/>
</dbReference>